<name>A0A4S2K286_OPIFE</name>
<keyword evidence="3" id="KW-1185">Reference proteome</keyword>
<dbReference type="PROSITE" id="PS50835">
    <property type="entry name" value="IG_LIKE"/>
    <property type="match status" value="1"/>
</dbReference>
<reference evidence="2 3" key="1">
    <citation type="journal article" date="2019" name="BMC Genomics">
        <title>New insights from Opisthorchis felineus genome: update on genomics of the epidemiologically important liver flukes.</title>
        <authorList>
            <person name="Ershov N.I."/>
            <person name="Mordvinov V.A."/>
            <person name="Prokhortchouk E.B."/>
            <person name="Pakharukova M.Y."/>
            <person name="Gunbin K.V."/>
            <person name="Ustyantsev K."/>
            <person name="Genaev M.A."/>
            <person name="Blinov A.G."/>
            <person name="Mazur A."/>
            <person name="Boulygina E."/>
            <person name="Tsygankova S."/>
            <person name="Khrameeva E."/>
            <person name="Chekanov N."/>
            <person name="Fan G."/>
            <person name="Xiao A."/>
            <person name="Zhang H."/>
            <person name="Xu X."/>
            <person name="Yang H."/>
            <person name="Solovyev V."/>
            <person name="Lee S.M."/>
            <person name="Liu X."/>
            <person name="Afonnikov D.A."/>
            <person name="Skryabin K.G."/>
        </authorList>
    </citation>
    <scope>NUCLEOTIDE SEQUENCE [LARGE SCALE GENOMIC DNA]</scope>
    <source>
        <strain evidence="2">AK-0245</strain>
        <tissue evidence="2">Whole organism</tissue>
    </source>
</reference>
<accession>A0A4S2K286</accession>
<dbReference type="Proteomes" id="UP000308267">
    <property type="component" value="Unassembled WGS sequence"/>
</dbReference>
<dbReference type="EMBL" id="SJOL01012551">
    <property type="protein sequence ID" value="TGZ43163.1"/>
    <property type="molecule type" value="Genomic_DNA"/>
</dbReference>
<dbReference type="AlphaFoldDB" id="A0A4S2K286"/>
<feature type="non-terminal residue" evidence="2">
    <location>
        <position position="757"/>
    </location>
</feature>
<evidence type="ECO:0000259" key="1">
    <source>
        <dbReference type="PROSITE" id="PS50835"/>
    </source>
</evidence>
<dbReference type="InterPro" id="IPR007110">
    <property type="entry name" value="Ig-like_dom"/>
</dbReference>
<comment type="caution">
    <text evidence="2">The sequence shown here is derived from an EMBL/GenBank/DDBJ whole genome shotgun (WGS) entry which is preliminary data.</text>
</comment>
<protein>
    <recommendedName>
        <fullName evidence="1">Ig-like domain-containing protein</fullName>
    </recommendedName>
</protein>
<dbReference type="OrthoDB" id="6263272at2759"/>
<feature type="domain" description="Ig-like" evidence="1">
    <location>
        <begin position="589"/>
        <end position="671"/>
    </location>
</feature>
<sequence length="757" mass="86463">MGTLPSHRETPPQIFVAFVSISPPRVQSTYIYSVCSVVITLYISESETVEFVHSSPHGHDKIHELWDGKVTCQFANELLRQKIRTHNLKITRVSGNNYSINKNVVELSRKPSGTYFHHRCAFTTKNFTIQKQLRLQVIGGYWLSLKGDKYVYSTSKLVCETEDRKQVDVFPNPNDTNPIVRPRSSSWKLMGENMQSSGFYCQHPVAKNFRIHFNLTILKNIKPIIFPTFPVMFAQEKLYTLCVTSRPDLKISLSIPIVVPHSSAKDFPGFDIDGRTIATHVELWRTAGPEMELSNITCSLSKKKVEFGSVSFLMLVLNNPIHMKLSGDIPLMNSPKKKDVICSFSADRPSAFHVKWSIIYDPARRMTVNGSVLEIAPGANEGKALARCYLLYGKHMTTSIDYHLLILPTGVQPEPQIIPERSFLWLDESVSFKLRLKVKHLSRSIQKRLKSSLTIMVHITGRRSHGLKGNVLYPVALHQPGAENWTSFQIHYDLFYSSYRFTLQKHLEFRARPSVHFNIPECHLEAAEYYPWYSVSVTEGNDVLDVLNEDISWPFSHQRQQGVYLCTAHLGETYVHQEKTQRNQNLWYPLGYVTPETRLISGSGMTFTCMVNDWRLPKQTPVSIWWERRQDEHNLFRSRNASLFSVKSIDEVAIFVYDCVIMSGETVRKIQLRVLNEIRNIETVDGENIGDPVLNIGDNKQLECDLLPLGVADELDGVWKATVNGAAADIVEIDHTANRAKIRPRNPPGYYTQETSF</sequence>
<evidence type="ECO:0000313" key="2">
    <source>
        <dbReference type="EMBL" id="TGZ43163.1"/>
    </source>
</evidence>
<evidence type="ECO:0000313" key="3">
    <source>
        <dbReference type="Proteomes" id="UP000308267"/>
    </source>
</evidence>
<organism evidence="2 3">
    <name type="scientific">Opisthorchis felineus</name>
    <dbReference type="NCBI Taxonomy" id="147828"/>
    <lineage>
        <taxon>Eukaryota</taxon>
        <taxon>Metazoa</taxon>
        <taxon>Spiralia</taxon>
        <taxon>Lophotrochozoa</taxon>
        <taxon>Platyhelminthes</taxon>
        <taxon>Trematoda</taxon>
        <taxon>Digenea</taxon>
        <taxon>Opisthorchiida</taxon>
        <taxon>Opisthorchiata</taxon>
        <taxon>Opisthorchiidae</taxon>
        <taxon>Opisthorchis</taxon>
    </lineage>
</organism>
<proteinExistence type="predicted"/>
<gene>
    <name evidence="2" type="ORF">CRM22_011215</name>
</gene>